<dbReference type="Gene3D" id="1.10.10.60">
    <property type="entry name" value="Homeodomain-like"/>
    <property type="match status" value="2"/>
</dbReference>
<dbReference type="Pfam" id="PF02311">
    <property type="entry name" value="AraC_binding"/>
    <property type="match status" value="1"/>
</dbReference>
<dbReference type="PROSITE" id="PS00041">
    <property type="entry name" value="HTH_ARAC_FAMILY_1"/>
    <property type="match status" value="1"/>
</dbReference>
<dbReference type="InterPro" id="IPR020449">
    <property type="entry name" value="Tscrpt_reg_AraC-type_HTH"/>
</dbReference>
<name>A0A1V4IBD1_9CLOT</name>
<keyword evidence="6" id="KW-1185">Reference proteome</keyword>
<dbReference type="SUPFAM" id="SSF51215">
    <property type="entry name" value="Regulatory protein AraC"/>
    <property type="match status" value="1"/>
</dbReference>
<dbReference type="GO" id="GO:0032259">
    <property type="term" value="P:methylation"/>
    <property type="evidence" value="ECO:0007669"/>
    <property type="project" value="UniProtKB-KW"/>
</dbReference>
<evidence type="ECO:0000313" key="5">
    <source>
        <dbReference type="EMBL" id="OPJ57312.1"/>
    </source>
</evidence>
<dbReference type="RefSeq" id="WP_079428158.1">
    <property type="nucleotide sequence ID" value="NZ_MZGV01000089.1"/>
</dbReference>
<dbReference type="Pfam" id="PF12833">
    <property type="entry name" value="HTH_18"/>
    <property type="match status" value="1"/>
</dbReference>
<dbReference type="OrthoDB" id="185320at2"/>
<dbReference type="EMBL" id="MZGV01000089">
    <property type="protein sequence ID" value="OPJ57312.1"/>
    <property type="molecule type" value="Genomic_DNA"/>
</dbReference>
<evidence type="ECO:0000256" key="2">
    <source>
        <dbReference type="ARBA" id="ARBA00023125"/>
    </source>
</evidence>
<reference evidence="5 6" key="1">
    <citation type="submission" date="2017-03" db="EMBL/GenBank/DDBJ databases">
        <title>Genome sequence of Clostridium oryzae DSM 28571.</title>
        <authorList>
            <person name="Poehlein A."/>
            <person name="Daniel R."/>
        </authorList>
    </citation>
    <scope>NUCLEOTIDE SEQUENCE [LARGE SCALE GENOMIC DNA]</scope>
    <source>
        <strain evidence="5 6">DSM 28571</strain>
    </source>
</reference>
<evidence type="ECO:0000313" key="6">
    <source>
        <dbReference type="Proteomes" id="UP000190080"/>
    </source>
</evidence>
<dbReference type="PANTHER" id="PTHR43280">
    <property type="entry name" value="ARAC-FAMILY TRANSCRIPTIONAL REGULATOR"/>
    <property type="match status" value="1"/>
</dbReference>
<evidence type="ECO:0000256" key="3">
    <source>
        <dbReference type="ARBA" id="ARBA00023163"/>
    </source>
</evidence>
<dbReference type="PANTHER" id="PTHR43280:SF2">
    <property type="entry name" value="HTH-TYPE TRANSCRIPTIONAL REGULATOR EXSA"/>
    <property type="match status" value="1"/>
</dbReference>
<organism evidence="5 6">
    <name type="scientific">Clostridium oryzae</name>
    <dbReference type="NCBI Taxonomy" id="1450648"/>
    <lineage>
        <taxon>Bacteria</taxon>
        <taxon>Bacillati</taxon>
        <taxon>Bacillota</taxon>
        <taxon>Clostridia</taxon>
        <taxon>Eubacteriales</taxon>
        <taxon>Clostridiaceae</taxon>
        <taxon>Clostridium</taxon>
    </lineage>
</organism>
<keyword evidence="2" id="KW-0238">DNA-binding</keyword>
<dbReference type="PRINTS" id="PR00032">
    <property type="entry name" value="HTHARAC"/>
</dbReference>
<accession>A0A1V4IBD1</accession>
<dbReference type="EC" id="2.1.1.-" evidence="5"/>
<dbReference type="STRING" id="1450648.CLORY_41800"/>
<evidence type="ECO:0000256" key="1">
    <source>
        <dbReference type="ARBA" id="ARBA00023015"/>
    </source>
</evidence>
<keyword evidence="5" id="KW-0489">Methyltransferase</keyword>
<protein>
    <submittedName>
        <fullName evidence="5">Bifunctional transcriptional activator/DNA repair enzyme AdaA</fullName>
        <ecNumber evidence="5">2.1.1.-</ecNumber>
    </submittedName>
</protein>
<dbReference type="GO" id="GO:0003700">
    <property type="term" value="F:DNA-binding transcription factor activity"/>
    <property type="evidence" value="ECO:0007669"/>
    <property type="project" value="InterPro"/>
</dbReference>
<dbReference type="InterPro" id="IPR018062">
    <property type="entry name" value="HTH_AraC-typ_CS"/>
</dbReference>
<dbReference type="InterPro" id="IPR003313">
    <property type="entry name" value="AraC-bd"/>
</dbReference>
<dbReference type="AlphaFoldDB" id="A0A1V4IBD1"/>
<keyword evidence="1" id="KW-0805">Transcription regulation</keyword>
<dbReference type="Proteomes" id="UP000190080">
    <property type="component" value="Unassembled WGS sequence"/>
</dbReference>
<dbReference type="PROSITE" id="PS01124">
    <property type="entry name" value="HTH_ARAC_FAMILY_2"/>
    <property type="match status" value="1"/>
</dbReference>
<sequence>MSNMVFPIITDFESKLPVYLGGVGCHHPQEYVIRPKGYPYLQWIQCINGNGELILDQKTIKICEGQGMLLYANIPHEYYAIGSQWKVNWISIGGFGAEDMFKKSLSENSGVFTISKPDVIEKGIELAFEMAISDRLMKSLECSKIVYDLIVNIIVNVLSDEEELVFSQYSKLKPIFDYIDDNYNRVITLEELSSIANLTPQYLCTIFKKIKGIRVFEYINSVRIKNSKEMILKYKHMSIKEISYKCGYEDSSYFCSIFKKQEKITPGEFKKLHGV</sequence>
<feature type="domain" description="HTH araC/xylS-type" evidence="4">
    <location>
        <begin position="173"/>
        <end position="272"/>
    </location>
</feature>
<dbReference type="GO" id="GO:0008168">
    <property type="term" value="F:methyltransferase activity"/>
    <property type="evidence" value="ECO:0007669"/>
    <property type="project" value="UniProtKB-KW"/>
</dbReference>
<gene>
    <name evidence="5" type="primary">adaA_6</name>
    <name evidence="5" type="ORF">CLORY_41800</name>
</gene>
<dbReference type="SMART" id="SM00342">
    <property type="entry name" value="HTH_ARAC"/>
    <property type="match status" value="1"/>
</dbReference>
<proteinExistence type="predicted"/>
<dbReference type="SUPFAM" id="SSF46689">
    <property type="entry name" value="Homeodomain-like"/>
    <property type="match status" value="2"/>
</dbReference>
<evidence type="ECO:0000259" key="4">
    <source>
        <dbReference type="PROSITE" id="PS01124"/>
    </source>
</evidence>
<dbReference type="GO" id="GO:0043565">
    <property type="term" value="F:sequence-specific DNA binding"/>
    <property type="evidence" value="ECO:0007669"/>
    <property type="project" value="InterPro"/>
</dbReference>
<keyword evidence="3" id="KW-0804">Transcription</keyword>
<keyword evidence="5" id="KW-0808">Transferase</keyword>
<dbReference type="InterPro" id="IPR009057">
    <property type="entry name" value="Homeodomain-like_sf"/>
</dbReference>
<dbReference type="InterPro" id="IPR018060">
    <property type="entry name" value="HTH_AraC"/>
</dbReference>
<comment type="caution">
    <text evidence="5">The sequence shown here is derived from an EMBL/GenBank/DDBJ whole genome shotgun (WGS) entry which is preliminary data.</text>
</comment>
<dbReference type="InterPro" id="IPR037923">
    <property type="entry name" value="HTH-like"/>
</dbReference>